<gene>
    <name evidence="2" type="ORF">EVAR_16658_1</name>
</gene>
<accession>A0A4C1UZF4</accession>
<feature type="region of interest" description="Disordered" evidence="1">
    <location>
        <begin position="83"/>
        <end position="111"/>
    </location>
</feature>
<sequence>MLNGAPPGTFGGANITGWSKESFSKPPPRKTTKRGKKPEKTRILADTPEKKKEILFDFTERRHRSNYDSVLCSEVIGHVCPSERETELRPRRVRGRNESDTGVRSGRVHPHVKVNVTCLGEHVEPRRRRRLLGAPDPRRAGVGGLRSESFEPE</sequence>
<proteinExistence type="predicted"/>
<evidence type="ECO:0000313" key="3">
    <source>
        <dbReference type="Proteomes" id="UP000299102"/>
    </source>
</evidence>
<evidence type="ECO:0000256" key="1">
    <source>
        <dbReference type="SAM" id="MobiDB-lite"/>
    </source>
</evidence>
<protein>
    <submittedName>
        <fullName evidence="2">Uncharacterized protein</fullName>
    </submittedName>
</protein>
<feature type="compositionally biased region" description="Basic and acidic residues" evidence="1">
    <location>
        <begin position="38"/>
        <end position="48"/>
    </location>
</feature>
<feature type="region of interest" description="Disordered" evidence="1">
    <location>
        <begin position="125"/>
        <end position="153"/>
    </location>
</feature>
<comment type="caution">
    <text evidence="2">The sequence shown here is derived from an EMBL/GenBank/DDBJ whole genome shotgun (WGS) entry which is preliminary data.</text>
</comment>
<feature type="region of interest" description="Disordered" evidence="1">
    <location>
        <begin position="1"/>
        <end position="48"/>
    </location>
</feature>
<evidence type="ECO:0000313" key="2">
    <source>
        <dbReference type="EMBL" id="GBP31883.1"/>
    </source>
</evidence>
<dbReference type="AlphaFoldDB" id="A0A4C1UZF4"/>
<feature type="compositionally biased region" description="Basic and acidic residues" evidence="1">
    <location>
        <begin position="83"/>
        <end position="101"/>
    </location>
</feature>
<name>A0A4C1UZF4_EUMVA</name>
<feature type="compositionally biased region" description="Basic residues" evidence="1">
    <location>
        <begin position="27"/>
        <end position="37"/>
    </location>
</feature>
<dbReference type="Proteomes" id="UP000299102">
    <property type="component" value="Unassembled WGS sequence"/>
</dbReference>
<keyword evidence="3" id="KW-1185">Reference proteome</keyword>
<organism evidence="2 3">
    <name type="scientific">Eumeta variegata</name>
    <name type="common">Bagworm moth</name>
    <name type="synonym">Eumeta japonica</name>
    <dbReference type="NCBI Taxonomy" id="151549"/>
    <lineage>
        <taxon>Eukaryota</taxon>
        <taxon>Metazoa</taxon>
        <taxon>Ecdysozoa</taxon>
        <taxon>Arthropoda</taxon>
        <taxon>Hexapoda</taxon>
        <taxon>Insecta</taxon>
        <taxon>Pterygota</taxon>
        <taxon>Neoptera</taxon>
        <taxon>Endopterygota</taxon>
        <taxon>Lepidoptera</taxon>
        <taxon>Glossata</taxon>
        <taxon>Ditrysia</taxon>
        <taxon>Tineoidea</taxon>
        <taxon>Psychidae</taxon>
        <taxon>Oiketicinae</taxon>
        <taxon>Eumeta</taxon>
    </lineage>
</organism>
<reference evidence="2 3" key="1">
    <citation type="journal article" date="2019" name="Commun. Biol.">
        <title>The bagworm genome reveals a unique fibroin gene that provides high tensile strength.</title>
        <authorList>
            <person name="Kono N."/>
            <person name="Nakamura H."/>
            <person name="Ohtoshi R."/>
            <person name="Tomita M."/>
            <person name="Numata K."/>
            <person name="Arakawa K."/>
        </authorList>
    </citation>
    <scope>NUCLEOTIDE SEQUENCE [LARGE SCALE GENOMIC DNA]</scope>
</reference>
<dbReference type="EMBL" id="BGZK01000252">
    <property type="protein sequence ID" value="GBP31883.1"/>
    <property type="molecule type" value="Genomic_DNA"/>
</dbReference>